<protein>
    <submittedName>
        <fullName evidence="1">Uncharacterized protein</fullName>
    </submittedName>
</protein>
<proteinExistence type="predicted"/>
<organism evidence="1 2">
    <name type="scientific">Methanofollis aquaemaris</name>
    <dbReference type="NCBI Taxonomy" id="126734"/>
    <lineage>
        <taxon>Archaea</taxon>
        <taxon>Methanobacteriati</taxon>
        <taxon>Methanobacteriota</taxon>
        <taxon>Stenosarchaea group</taxon>
        <taxon>Methanomicrobia</taxon>
        <taxon>Methanomicrobiales</taxon>
        <taxon>Methanomicrobiaceae</taxon>
        <taxon>Methanofollis</taxon>
    </lineage>
</organism>
<dbReference type="EMBL" id="CP036172">
    <property type="protein sequence ID" value="QSZ66023.1"/>
    <property type="molecule type" value="Genomic_DNA"/>
</dbReference>
<sequence>MNRQIPEEKAGKNIEKECSGKVKRLSGWVNKRSHHQRARIEKIPSTGALTFSMAILHALEERGWETGKEGYRCESNGRFDS</sequence>
<dbReference type="RefSeq" id="WP_265581315.1">
    <property type="nucleotide sequence ID" value="NZ_CP036172.1"/>
</dbReference>
<gene>
    <name evidence="1" type="ORF">RJ40_00155</name>
</gene>
<name>A0A8A3S1R8_9EURY</name>
<accession>A0A8A3S1R8</accession>
<dbReference type="KEGG" id="maqe:RJ40_00155"/>
<reference evidence="1" key="2">
    <citation type="submission" date="2019-02" db="EMBL/GenBank/DDBJ databases">
        <authorList>
            <person name="Chen S.-C."/>
            <person name="Chien H.-H."/>
            <person name="Lai M.-C."/>
        </authorList>
    </citation>
    <scope>NUCLEOTIDE SEQUENCE</scope>
    <source>
        <strain evidence="1">N2F9704</strain>
    </source>
</reference>
<evidence type="ECO:0000313" key="2">
    <source>
        <dbReference type="Proteomes" id="UP001042704"/>
    </source>
</evidence>
<evidence type="ECO:0000313" key="1">
    <source>
        <dbReference type="EMBL" id="QSZ66023.1"/>
    </source>
</evidence>
<dbReference type="Proteomes" id="UP001042704">
    <property type="component" value="Chromosome"/>
</dbReference>
<keyword evidence="2" id="KW-1185">Reference proteome</keyword>
<reference evidence="1" key="1">
    <citation type="journal article" date="2001" name="Int. J. Syst. Evol. Microbiol.">
        <title>Methanofollis aquaemaris sp. nov., a methanogen isolated from an aquaculture fish pond.</title>
        <authorList>
            <person name="Lai M.C."/>
            <person name="Chen S.C."/>
        </authorList>
    </citation>
    <scope>NUCLEOTIDE SEQUENCE</scope>
    <source>
        <strain evidence="1">N2F9704</strain>
    </source>
</reference>
<dbReference type="AlphaFoldDB" id="A0A8A3S1R8"/>
<dbReference type="GeneID" id="76422717"/>